<sequence length="308" mass="36655">MEDQSERRRWNKQAGLIICLFAYLVAGMMVWLVYDAISIFHPILVVLILDIIATLVVFLFSVMFNNSSLYDPYWSVAPPIIFLFWIFHEQTLEALTLMQVLILSLVGFWSLRLTLNWITRWRGIKDEDWRYISFRFRYQEQYWIVSLMGIHLFPTIIVFLACLSIYPALVLHEGSMGLMEWIAVGITLIGILYETISDWQLRNYRRDKSNCDFQNAGLWKYSRHPNYFGEVMFWIGLFLFSTGMDKAYWWILPGPLLMILMFYFISIPMIDKRMLRRRTGYRDYLKQTSSMIPLPPKKPVESSFTFEK</sequence>
<name>A0A0F8ZE73_9ZZZZ</name>
<dbReference type="PROSITE" id="PS50244">
    <property type="entry name" value="S5A_REDUCTASE"/>
    <property type="match status" value="1"/>
</dbReference>
<keyword evidence="1" id="KW-1133">Transmembrane helix</keyword>
<organism evidence="2">
    <name type="scientific">marine sediment metagenome</name>
    <dbReference type="NCBI Taxonomy" id="412755"/>
    <lineage>
        <taxon>unclassified sequences</taxon>
        <taxon>metagenomes</taxon>
        <taxon>ecological metagenomes</taxon>
    </lineage>
</organism>
<dbReference type="Pfam" id="PF06966">
    <property type="entry name" value="DUF1295"/>
    <property type="match status" value="1"/>
</dbReference>
<dbReference type="AlphaFoldDB" id="A0A0F8ZE73"/>
<dbReference type="PANTHER" id="PTHR32251:SF23">
    <property type="entry name" value="3-OXO-5-ALPHA-STEROID 4-DEHYDROGENASE (DUF1295)"/>
    <property type="match status" value="1"/>
</dbReference>
<feature type="transmembrane region" description="Helical" evidence="1">
    <location>
        <begin position="178"/>
        <end position="196"/>
    </location>
</feature>
<comment type="caution">
    <text evidence="2">The sequence shown here is derived from an EMBL/GenBank/DDBJ whole genome shotgun (WGS) entry which is preliminary data.</text>
</comment>
<feature type="transmembrane region" description="Helical" evidence="1">
    <location>
        <begin position="72"/>
        <end position="88"/>
    </location>
</feature>
<dbReference type="InterPro" id="IPR010721">
    <property type="entry name" value="UstE-like"/>
</dbReference>
<dbReference type="PANTHER" id="PTHR32251">
    <property type="entry name" value="3-OXO-5-ALPHA-STEROID 4-DEHYDROGENASE"/>
    <property type="match status" value="1"/>
</dbReference>
<dbReference type="GO" id="GO:0016020">
    <property type="term" value="C:membrane"/>
    <property type="evidence" value="ECO:0007669"/>
    <property type="project" value="TreeGrafter"/>
</dbReference>
<proteinExistence type="predicted"/>
<keyword evidence="1" id="KW-0812">Transmembrane</keyword>
<dbReference type="Gene3D" id="1.20.120.1630">
    <property type="match status" value="1"/>
</dbReference>
<feature type="transmembrane region" description="Helical" evidence="1">
    <location>
        <begin position="94"/>
        <end position="115"/>
    </location>
</feature>
<evidence type="ECO:0000256" key="1">
    <source>
        <dbReference type="SAM" id="Phobius"/>
    </source>
</evidence>
<feature type="transmembrane region" description="Helical" evidence="1">
    <location>
        <begin position="39"/>
        <end position="60"/>
    </location>
</feature>
<feature type="transmembrane region" description="Helical" evidence="1">
    <location>
        <begin position="14"/>
        <end position="33"/>
    </location>
</feature>
<gene>
    <name evidence="2" type="ORF">LCGC14_3045510</name>
</gene>
<dbReference type="EMBL" id="LAZR01064038">
    <property type="protein sequence ID" value="KKK58331.1"/>
    <property type="molecule type" value="Genomic_DNA"/>
</dbReference>
<protein>
    <submittedName>
        <fullName evidence="2">Uncharacterized protein</fullName>
    </submittedName>
</protein>
<keyword evidence="1" id="KW-0472">Membrane</keyword>
<feature type="transmembrane region" description="Helical" evidence="1">
    <location>
        <begin position="227"/>
        <end position="244"/>
    </location>
</feature>
<feature type="transmembrane region" description="Helical" evidence="1">
    <location>
        <begin position="142"/>
        <end position="166"/>
    </location>
</feature>
<feature type="transmembrane region" description="Helical" evidence="1">
    <location>
        <begin position="250"/>
        <end position="270"/>
    </location>
</feature>
<reference evidence="2" key="1">
    <citation type="journal article" date="2015" name="Nature">
        <title>Complex archaea that bridge the gap between prokaryotes and eukaryotes.</title>
        <authorList>
            <person name="Spang A."/>
            <person name="Saw J.H."/>
            <person name="Jorgensen S.L."/>
            <person name="Zaremba-Niedzwiedzka K."/>
            <person name="Martijn J."/>
            <person name="Lind A.E."/>
            <person name="van Eijk R."/>
            <person name="Schleper C."/>
            <person name="Guy L."/>
            <person name="Ettema T.J."/>
        </authorList>
    </citation>
    <scope>NUCLEOTIDE SEQUENCE</scope>
</reference>
<accession>A0A0F8ZE73</accession>
<evidence type="ECO:0000313" key="2">
    <source>
        <dbReference type="EMBL" id="KKK58331.1"/>
    </source>
</evidence>